<dbReference type="GO" id="GO:0000976">
    <property type="term" value="F:transcription cis-regulatory region binding"/>
    <property type="evidence" value="ECO:0007669"/>
    <property type="project" value="TreeGrafter"/>
</dbReference>
<keyword evidence="5" id="KW-0804">Transcription</keyword>
<keyword evidence="4" id="KW-0238">DNA-binding</keyword>
<feature type="domain" description="Zn(2)-C6 fungal-type" evidence="8">
    <location>
        <begin position="16"/>
        <end position="46"/>
    </location>
</feature>
<keyword evidence="2" id="KW-0862">Zinc</keyword>
<feature type="compositionally biased region" description="Polar residues" evidence="7">
    <location>
        <begin position="102"/>
        <end position="127"/>
    </location>
</feature>
<dbReference type="AlphaFoldDB" id="A0A319EU82"/>
<evidence type="ECO:0000256" key="3">
    <source>
        <dbReference type="ARBA" id="ARBA00023015"/>
    </source>
</evidence>
<evidence type="ECO:0000256" key="4">
    <source>
        <dbReference type="ARBA" id="ARBA00023125"/>
    </source>
</evidence>
<dbReference type="OrthoDB" id="1600564at2759"/>
<dbReference type="Gene3D" id="4.10.240.10">
    <property type="entry name" value="Zn(2)-C6 fungal-type DNA-binding domain"/>
    <property type="match status" value="1"/>
</dbReference>
<dbReference type="GO" id="GO:0005634">
    <property type="term" value="C:nucleus"/>
    <property type="evidence" value="ECO:0007669"/>
    <property type="project" value="UniProtKB-SubCell"/>
</dbReference>
<gene>
    <name evidence="9" type="ORF">BO78DRAFT_413544</name>
</gene>
<dbReference type="Proteomes" id="UP000248423">
    <property type="component" value="Unassembled WGS sequence"/>
</dbReference>
<dbReference type="GO" id="GO:0008270">
    <property type="term" value="F:zinc ion binding"/>
    <property type="evidence" value="ECO:0007669"/>
    <property type="project" value="InterPro"/>
</dbReference>
<dbReference type="PANTHER" id="PTHR31845">
    <property type="entry name" value="FINGER DOMAIN PROTEIN, PUTATIVE-RELATED"/>
    <property type="match status" value="1"/>
</dbReference>
<evidence type="ECO:0000256" key="2">
    <source>
        <dbReference type="ARBA" id="ARBA00022833"/>
    </source>
</evidence>
<evidence type="ECO:0000313" key="10">
    <source>
        <dbReference type="Proteomes" id="UP000248423"/>
    </source>
</evidence>
<dbReference type="VEuPathDB" id="FungiDB:BO78DRAFT_413544"/>
<name>A0A319EU82_ASPSB</name>
<accession>A0A319EU82</accession>
<comment type="subcellular location">
    <subcellularLocation>
        <location evidence="1">Nucleus</location>
    </subcellularLocation>
</comment>
<evidence type="ECO:0000256" key="1">
    <source>
        <dbReference type="ARBA" id="ARBA00004123"/>
    </source>
</evidence>
<dbReference type="CDD" id="cd12148">
    <property type="entry name" value="fungal_TF_MHR"/>
    <property type="match status" value="1"/>
</dbReference>
<dbReference type="InterPro" id="IPR001138">
    <property type="entry name" value="Zn2Cys6_DnaBD"/>
</dbReference>
<keyword evidence="10" id="KW-1185">Reference proteome</keyword>
<evidence type="ECO:0000256" key="7">
    <source>
        <dbReference type="SAM" id="MobiDB-lite"/>
    </source>
</evidence>
<dbReference type="GO" id="GO:0000981">
    <property type="term" value="F:DNA-binding transcription factor activity, RNA polymerase II-specific"/>
    <property type="evidence" value="ECO:0007669"/>
    <property type="project" value="InterPro"/>
</dbReference>
<dbReference type="EMBL" id="KZ826317">
    <property type="protein sequence ID" value="PYI11735.1"/>
    <property type="molecule type" value="Genomic_DNA"/>
</dbReference>
<evidence type="ECO:0000256" key="5">
    <source>
        <dbReference type="ARBA" id="ARBA00023163"/>
    </source>
</evidence>
<evidence type="ECO:0000313" key="9">
    <source>
        <dbReference type="EMBL" id="PYI11735.1"/>
    </source>
</evidence>
<dbReference type="InterPro" id="IPR036864">
    <property type="entry name" value="Zn2-C6_fun-type_DNA-bd_sf"/>
</dbReference>
<dbReference type="PANTHER" id="PTHR31845:SF18">
    <property type="entry name" value="ZN(II)2CYS6 TRANSCRIPTION FACTOR (EUROFUNG)"/>
    <property type="match status" value="1"/>
</dbReference>
<keyword evidence="3" id="KW-0805">Transcription regulation</keyword>
<reference evidence="9 10" key="1">
    <citation type="submission" date="2018-02" db="EMBL/GenBank/DDBJ databases">
        <title>The genomes of Aspergillus section Nigri reveals drivers in fungal speciation.</title>
        <authorList>
            <consortium name="DOE Joint Genome Institute"/>
            <person name="Vesth T.C."/>
            <person name="Nybo J."/>
            <person name="Theobald S."/>
            <person name="Brandl J."/>
            <person name="Frisvad J.C."/>
            <person name="Nielsen K.F."/>
            <person name="Lyhne E.K."/>
            <person name="Kogle M.E."/>
            <person name="Kuo A."/>
            <person name="Riley R."/>
            <person name="Clum A."/>
            <person name="Nolan M."/>
            <person name="Lipzen A."/>
            <person name="Salamov A."/>
            <person name="Henrissat B."/>
            <person name="Wiebenga A."/>
            <person name="De vries R.P."/>
            <person name="Grigoriev I.V."/>
            <person name="Mortensen U.H."/>
            <person name="Andersen M.R."/>
            <person name="Baker S.E."/>
        </authorList>
    </citation>
    <scope>NUCLEOTIDE SEQUENCE [LARGE SCALE GENOMIC DNA]</scope>
    <source>
        <strain evidence="9 10">CBS 121057</strain>
    </source>
</reference>
<sequence>MEKRGPTPGSGSYGKACMQCSKAKCRCVARPGSVGCERCLRLKKQCQPSDSNRKRALRNPEIAKLEGRIDTLTTMLQSIATATGVSTDSQLNLNALLDSAGTSTSGNLSNPLTDESSPSYTSGSAKSSPPPLYELGVDEAAWYLDRFVNYMLPCFTFINVPPGTTFEQLRRDRPFLAEAIIAVATPSTQEKQARSERLKYRLTRSAVLENQSSIDMLLGMLTYIAWSTDPFFQRASNLSRMIMVAISLVYDLQVGKPPPPEAQVIATMTPGLGGPERISNSNSAQGILEQQRALLACFVLSSIISSSFGRIVPLRWNSQMEDAVHAIEANTGCPSDESFAIQVRLQLLAQRALHVREQETGYASAADPATPTPFATSMYLKVLQGQLRELRAALSPHLQRRDMLTAHAHYVELCMTEVTRAACSQDPLPMPETGSTTGFEPLESLWRALYAAKSWLDVFYTIPPAAYVGFPFFFWFQLVRCVVILKHLSTFDDPAWDRQAVRNTVGMLTLLEWMAEKAELASQEAGERSDDDLFRRVGRMLRLSQRWVIAKQRAATQAAGSIPPYDEEPLATAGDDILNAPEMAWMDALESGDGTWFEEVLGWSPTALYA</sequence>
<evidence type="ECO:0000256" key="6">
    <source>
        <dbReference type="ARBA" id="ARBA00023242"/>
    </source>
</evidence>
<keyword evidence="6" id="KW-0539">Nucleus</keyword>
<dbReference type="PROSITE" id="PS00463">
    <property type="entry name" value="ZN2_CY6_FUNGAL_1"/>
    <property type="match status" value="1"/>
</dbReference>
<proteinExistence type="predicted"/>
<dbReference type="STRING" id="1448318.A0A319EU82"/>
<organism evidence="9 10">
    <name type="scientific">Aspergillus sclerotiicarbonarius (strain CBS 121057 / IBT 28362)</name>
    <dbReference type="NCBI Taxonomy" id="1448318"/>
    <lineage>
        <taxon>Eukaryota</taxon>
        <taxon>Fungi</taxon>
        <taxon>Dikarya</taxon>
        <taxon>Ascomycota</taxon>
        <taxon>Pezizomycotina</taxon>
        <taxon>Eurotiomycetes</taxon>
        <taxon>Eurotiomycetidae</taxon>
        <taxon>Eurotiales</taxon>
        <taxon>Aspergillaceae</taxon>
        <taxon>Aspergillus</taxon>
        <taxon>Aspergillus subgen. Circumdati</taxon>
    </lineage>
</organism>
<evidence type="ECO:0000259" key="8">
    <source>
        <dbReference type="PROSITE" id="PS00463"/>
    </source>
</evidence>
<protein>
    <recommendedName>
        <fullName evidence="8">Zn(2)-C6 fungal-type domain-containing protein</fullName>
    </recommendedName>
</protein>
<dbReference type="InterPro" id="IPR051089">
    <property type="entry name" value="prtT"/>
</dbReference>
<feature type="region of interest" description="Disordered" evidence="7">
    <location>
        <begin position="102"/>
        <end position="129"/>
    </location>
</feature>
<dbReference type="GO" id="GO:0009893">
    <property type="term" value="P:positive regulation of metabolic process"/>
    <property type="evidence" value="ECO:0007669"/>
    <property type="project" value="UniProtKB-ARBA"/>
</dbReference>